<evidence type="ECO:0000256" key="10">
    <source>
        <dbReference type="RuleBase" id="RU365087"/>
    </source>
</evidence>
<keyword evidence="5 10" id="KW-0812">Transmembrane</keyword>
<keyword evidence="8 10" id="KW-0811">Translocation</keyword>
<dbReference type="GO" id="GO:0009306">
    <property type="term" value="P:protein secretion"/>
    <property type="evidence" value="ECO:0007669"/>
    <property type="project" value="UniProtKB-UniRule"/>
</dbReference>
<evidence type="ECO:0000313" key="12">
    <source>
        <dbReference type="EMBL" id="HEE18489.1"/>
    </source>
</evidence>
<dbReference type="EMBL" id="DSKA01000213">
    <property type="protein sequence ID" value="HEE18489.1"/>
    <property type="molecule type" value="Genomic_DNA"/>
</dbReference>
<evidence type="ECO:0000256" key="3">
    <source>
        <dbReference type="ARBA" id="ARBA00022448"/>
    </source>
</evidence>
<dbReference type="AlphaFoldDB" id="A0A7C1WWC2"/>
<comment type="similarity">
    <text evidence="2 10">Belongs to the SecG family.</text>
</comment>
<keyword evidence="9 10" id="KW-0472">Membrane</keyword>
<accession>A0A7C1WWC2</accession>
<dbReference type="GO" id="GO:0043952">
    <property type="term" value="P:protein transport by the Sec complex"/>
    <property type="evidence" value="ECO:0007669"/>
    <property type="project" value="TreeGrafter"/>
</dbReference>
<evidence type="ECO:0000256" key="2">
    <source>
        <dbReference type="ARBA" id="ARBA00008445"/>
    </source>
</evidence>
<evidence type="ECO:0000256" key="1">
    <source>
        <dbReference type="ARBA" id="ARBA00004651"/>
    </source>
</evidence>
<comment type="function">
    <text evidence="10">Involved in protein export. Participates in an early event of protein translocation.</text>
</comment>
<comment type="caution">
    <text evidence="12">The sequence shown here is derived from an EMBL/GenBank/DDBJ whole genome shotgun (WGS) entry which is preliminary data.</text>
</comment>
<evidence type="ECO:0000256" key="8">
    <source>
        <dbReference type="ARBA" id="ARBA00023010"/>
    </source>
</evidence>
<dbReference type="PANTHER" id="PTHR34182:SF1">
    <property type="entry name" value="PROTEIN-EXPORT MEMBRANE PROTEIN SECG"/>
    <property type="match status" value="1"/>
</dbReference>
<evidence type="ECO:0000256" key="9">
    <source>
        <dbReference type="ARBA" id="ARBA00023136"/>
    </source>
</evidence>
<comment type="subcellular location">
    <subcellularLocation>
        <location evidence="1 10">Cell membrane</location>
        <topology evidence="1 10">Multi-pass membrane protein</topology>
    </subcellularLocation>
</comment>
<gene>
    <name evidence="12" type="primary">secG</name>
    <name evidence="12" type="ORF">ENP62_02930</name>
    <name evidence="11" type="ORF">ENP94_01555</name>
</gene>
<keyword evidence="7 10" id="KW-1133">Transmembrane helix</keyword>
<dbReference type="GO" id="GO:0065002">
    <property type="term" value="P:intracellular protein transmembrane transport"/>
    <property type="evidence" value="ECO:0007669"/>
    <property type="project" value="TreeGrafter"/>
</dbReference>
<comment type="caution">
    <text evidence="10">Lacks conserved residue(s) required for the propagation of feature annotation.</text>
</comment>
<evidence type="ECO:0000256" key="5">
    <source>
        <dbReference type="ARBA" id="ARBA00022692"/>
    </source>
</evidence>
<sequence length="106" mass="10885">MYAILIFLHLLISILLVLVVLIQQPQKGGLGTILGGGESIFGGGGAAPLMAKITSALAVAFMLTSLGLVLMSAHRIRSAAPTGSSLRADVNTVSVIDRGIDNVRSS</sequence>
<evidence type="ECO:0000313" key="11">
    <source>
        <dbReference type="EMBL" id="HEA86682.1"/>
    </source>
</evidence>
<organism evidence="12">
    <name type="scientific">candidate division WOR-3 bacterium</name>
    <dbReference type="NCBI Taxonomy" id="2052148"/>
    <lineage>
        <taxon>Bacteria</taxon>
        <taxon>Bacteria division WOR-3</taxon>
    </lineage>
</organism>
<dbReference type="PANTHER" id="PTHR34182">
    <property type="entry name" value="PROTEIN-EXPORT MEMBRANE PROTEIN SECG"/>
    <property type="match status" value="1"/>
</dbReference>
<keyword evidence="4 10" id="KW-1003">Cell membrane</keyword>
<protein>
    <recommendedName>
        <fullName evidence="10">Protein-export membrane protein SecG</fullName>
    </recommendedName>
</protein>
<dbReference type="GO" id="GO:0015450">
    <property type="term" value="F:protein-transporting ATPase activity"/>
    <property type="evidence" value="ECO:0007669"/>
    <property type="project" value="UniProtKB-UniRule"/>
</dbReference>
<name>A0A7C1WWC2_UNCW3</name>
<dbReference type="GO" id="GO:0005886">
    <property type="term" value="C:plasma membrane"/>
    <property type="evidence" value="ECO:0007669"/>
    <property type="project" value="UniProtKB-SubCell"/>
</dbReference>
<dbReference type="NCBIfam" id="TIGR00810">
    <property type="entry name" value="secG"/>
    <property type="match status" value="1"/>
</dbReference>
<dbReference type="InterPro" id="IPR004692">
    <property type="entry name" value="SecG"/>
</dbReference>
<evidence type="ECO:0000256" key="7">
    <source>
        <dbReference type="ARBA" id="ARBA00022989"/>
    </source>
</evidence>
<feature type="transmembrane region" description="Helical" evidence="10">
    <location>
        <begin position="49"/>
        <end position="70"/>
    </location>
</feature>
<keyword evidence="6 10" id="KW-0653">Protein transport</keyword>
<dbReference type="EMBL" id="DSLG01000002">
    <property type="protein sequence ID" value="HEA86682.1"/>
    <property type="molecule type" value="Genomic_DNA"/>
</dbReference>
<evidence type="ECO:0000256" key="4">
    <source>
        <dbReference type="ARBA" id="ARBA00022475"/>
    </source>
</evidence>
<evidence type="ECO:0000256" key="6">
    <source>
        <dbReference type="ARBA" id="ARBA00022927"/>
    </source>
</evidence>
<dbReference type="PRINTS" id="PR01651">
    <property type="entry name" value="SECGEXPORT"/>
</dbReference>
<proteinExistence type="inferred from homology"/>
<reference evidence="12" key="1">
    <citation type="journal article" date="2020" name="mSystems">
        <title>Genome- and Community-Level Interaction Insights into Carbon Utilization and Element Cycling Functions of Hydrothermarchaeota in Hydrothermal Sediment.</title>
        <authorList>
            <person name="Zhou Z."/>
            <person name="Liu Y."/>
            <person name="Xu W."/>
            <person name="Pan J."/>
            <person name="Luo Z.H."/>
            <person name="Li M."/>
        </authorList>
    </citation>
    <scope>NUCLEOTIDE SEQUENCE [LARGE SCALE GENOMIC DNA]</scope>
    <source>
        <strain evidence="12">SpSt-236</strain>
        <strain evidence="11">SpSt-265</strain>
    </source>
</reference>
<keyword evidence="3 10" id="KW-0813">Transport</keyword>
<dbReference type="Pfam" id="PF03840">
    <property type="entry name" value="SecG"/>
    <property type="match status" value="1"/>
</dbReference>